<feature type="transmembrane region" description="Helical" evidence="8">
    <location>
        <begin position="340"/>
        <end position="359"/>
    </location>
</feature>
<organism evidence="9 10">
    <name type="scientific">Alkalilimnicola ehrlichii</name>
    <dbReference type="NCBI Taxonomy" id="351052"/>
    <lineage>
        <taxon>Bacteria</taxon>
        <taxon>Pseudomonadati</taxon>
        <taxon>Pseudomonadota</taxon>
        <taxon>Gammaproteobacteria</taxon>
        <taxon>Chromatiales</taxon>
        <taxon>Ectothiorhodospiraceae</taxon>
        <taxon>Alkalilimnicola</taxon>
    </lineage>
</organism>
<feature type="transmembrane region" description="Helical" evidence="8">
    <location>
        <begin position="366"/>
        <end position="387"/>
    </location>
</feature>
<reference evidence="10" key="1">
    <citation type="submission" date="2017-05" db="EMBL/GenBank/DDBJ databases">
        <authorList>
            <person name="Sharma S."/>
            <person name="Sidhu C."/>
            <person name="Pinnaka A.K."/>
        </authorList>
    </citation>
    <scope>NUCLEOTIDE SEQUENCE [LARGE SCALE GENOMIC DNA]</scope>
    <source>
        <strain evidence="10">AK93</strain>
    </source>
</reference>
<evidence type="ECO:0000256" key="3">
    <source>
        <dbReference type="ARBA" id="ARBA00022448"/>
    </source>
</evidence>
<evidence type="ECO:0000256" key="6">
    <source>
        <dbReference type="ARBA" id="ARBA00022989"/>
    </source>
</evidence>
<dbReference type="PANTHER" id="PTHR32063:SF4">
    <property type="entry name" value="SLR6043 PROTEIN"/>
    <property type="match status" value="1"/>
</dbReference>
<evidence type="ECO:0000256" key="1">
    <source>
        <dbReference type="ARBA" id="ARBA00004651"/>
    </source>
</evidence>
<dbReference type="RefSeq" id="WP_116348391.1">
    <property type="nucleotide sequence ID" value="NZ_NFZW01000026.1"/>
</dbReference>
<evidence type="ECO:0000256" key="2">
    <source>
        <dbReference type="ARBA" id="ARBA00010942"/>
    </source>
</evidence>
<keyword evidence="10" id="KW-1185">Reference proteome</keyword>
<evidence type="ECO:0000313" key="10">
    <source>
        <dbReference type="Proteomes" id="UP000256763"/>
    </source>
</evidence>
<accession>A0A3E0WKM1</accession>
<keyword evidence="7 8" id="KW-0472">Membrane</keyword>
<dbReference type="Gene3D" id="3.30.2090.10">
    <property type="entry name" value="Multidrug efflux transporter AcrB TolC docking domain, DN and DC subdomains"/>
    <property type="match status" value="2"/>
</dbReference>
<evidence type="ECO:0000256" key="4">
    <source>
        <dbReference type="ARBA" id="ARBA00022475"/>
    </source>
</evidence>
<dbReference type="PRINTS" id="PR00702">
    <property type="entry name" value="ACRIFLAVINRP"/>
</dbReference>
<dbReference type="Gene3D" id="1.20.1640.10">
    <property type="entry name" value="Multidrug efflux transporter AcrB transmembrane domain"/>
    <property type="match status" value="2"/>
</dbReference>
<feature type="transmembrane region" description="Helical" evidence="8">
    <location>
        <begin position="994"/>
        <end position="1016"/>
    </location>
</feature>
<feature type="transmembrane region" description="Helical" evidence="8">
    <location>
        <begin position="889"/>
        <end position="909"/>
    </location>
</feature>
<comment type="similarity">
    <text evidence="2">Belongs to the resistance-nodulation-cell division (RND) (TC 2.A.6) family.</text>
</comment>
<evidence type="ECO:0000256" key="7">
    <source>
        <dbReference type="ARBA" id="ARBA00023136"/>
    </source>
</evidence>
<evidence type="ECO:0000313" key="9">
    <source>
        <dbReference type="EMBL" id="RFA32691.1"/>
    </source>
</evidence>
<feature type="transmembrane region" description="Helical" evidence="8">
    <location>
        <begin position="961"/>
        <end position="982"/>
    </location>
</feature>
<dbReference type="PANTHER" id="PTHR32063">
    <property type="match status" value="1"/>
</dbReference>
<dbReference type="Pfam" id="PF00873">
    <property type="entry name" value="ACR_tran"/>
    <property type="match status" value="1"/>
</dbReference>
<dbReference type="Proteomes" id="UP000256763">
    <property type="component" value="Unassembled WGS sequence"/>
</dbReference>
<dbReference type="InterPro" id="IPR027463">
    <property type="entry name" value="AcrB_DN_DC_subdom"/>
</dbReference>
<dbReference type="InterPro" id="IPR001036">
    <property type="entry name" value="Acrflvin-R"/>
</dbReference>
<feature type="transmembrane region" description="Helical" evidence="8">
    <location>
        <begin position="444"/>
        <end position="464"/>
    </location>
</feature>
<dbReference type="SUPFAM" id="SSF82714">
    <property type="entry name" value="Multidrug efflux transporter AcrB TolC docking domain, DN and DC subdomains"/>
    <property type="match status" value="2"/>
</dbReference>
<gene>
    <name evidence="9" type="ORF">CAL65_18985</name>
</gene>
<dbReference type="GO" id="GO:0005886">
    <property type="term" value="C:plasma membrane"/>
    <property type="evidence" value="ECO:0007669"/>
    <property type="project" value="UniProtKB-SubCell"/>
</dbReference>
<dbReference type="Gene3D" id="3.30.70.1440">
    <property type="entry name" value="Multidrug efflux transporter AcrB pore domain"/>
    <property type="match status" value="1"/>
</dbReference>
<proteinExistence type="inferred from homology"/>
<dbReference type="NCBIfam" id="TIGR00914">
    <property type="entry name" value="2A0601"/>
    <property type="match status" value="1"/>
</dbReference>
<keyword evidence="6 8" id="KW-1133">Transmembrane helix</keyword>
<keyword evidence="3" id="KW-0813">Transport</keyword>
<sequence length="1033" mass="110806">MFDAIIRWSLSNRLLVLALSVLLLGAGLYAARMTTVDVFPDLTAPSVTVMTEAPGLATEEVEQQINFPIETSVSGAADIRRVRSLAVPGFSIVWVEFEWGTDIVQARQTVTERLAQASGRLPPQASPPVLGPITSIMGEIEFFGVSVDDPARLMAAREIADWELRPQLLAIPGIAQVTTLGGEVRQYQVLVSPDRLREFDIALDEVTTAVSRANRNAGGGWISEGGRDYLIRFLGRTEALEDLRESVVAVRGDVPVLLRHVAAVQQGAAIAVGDAGINGKPGVMVAVLKQPQADTLQLTEQIAEVLARAEERLPEGLAIEPGLFRQADFINTAIANVSSALRDGALFVVVVLFLFLLSVRTTLISTLAIPLALAAALLLLWALGIGINTMTLGGLTIAIGALVDDAIIFVENIFRRLKENRAQAQPRPVVDVVFRACSEVRQSVVFSTAIIMLVFAPLFVLSGVEGRLLAPLGLAYLLAIAASLLVALTVTPVLSAWLLPRARGLDGEDSPLIRWCKRWYTPLLGFSLRRAGPILAFSLLLVAATLAAITQMGRSFLPEFNEGSLTIAATTPPGTSLETSAALGRHIEELLLALPEVRTVGRKSGRAEEDEHTQGPNVSEFEVTLGDLPQGKEAFLEEVRDTLSGVRGVSFNIGQPLSHRIDHMLSGTRASIAVKVFGPSLPELERIGGNIERIMQQVDGTVDVAVEPLQAVPQLRLRADREAMARYGVSVDELAQLVGTAYGGVAVSQVLEGNRRFDLVVRFDDEARSDRYRVGDMPIRTPTGDLVPLRYLAPPSFEYGPGMVLRENAERRLIVSSNVAGRDLRGAVDEIRQAVVREVELPSGYRIEYGGQFEAEEAATRTILWVSLVVLVGILLLLQMAFQSLRLALLVMVNIPLALVGGVAAVFFMGGTLTVAALVGFITLFGIAVRNGILLIARYQALTQEGLSVDEAVRAGSLERLAPILMTALTAGLALIPLALGLGEPGTEIQAPMAVVILGGLITSTLLNMVVVPALYRLTASPQTAQERFAGAG</sequence>
<feature type="transmembrane region" description="Helical" evidence="8">
    <location>
        <begin position="915"/>
        <end position="937"/>
    </location>
</feature>
<name>A0A3E0WKM1_9GAMM</name>
<dbReference type="SUPFAM" id="SSF82693">
    <property type="entry name" value="Multidrug efflux transporter AcrB pore domain, PN1, PN2, PC1 and PC2 subdomains"/>
    <property type="match status" value="3"/>
</dbReference>
<dbReference type="GO" id="GO:0042910">
    <property type="term" value="F:xenobiotic transmembrane transporter activity"/>
    <property type="evidence" value="ECO:0007669"/>
    <property type="project" value="TreeGrafter"/>
</dbReference>
<comment type="caution">
    <text evidence="9">The sequence shown here is derived from an EMBL/GenBank/DDBJ whole genome shotgun (WGS) entry which is preliminary data.</text>
</comment>
<feature type="transmembrane region" description="Helical" evidence="8">
    <location>
        <begin position="534"/>
        <end position="553"/>
    </location>
</feature>
<keyword evidence="4" id="KW-1003">Cell membrane</keyword>
<dbReference type="Gene3D" id="3.30.70.1430">
    <property type="entry name" value="Multidrug efflux transporter AcrB pore domain"/>
    <property type="match status" value="2"/>
</dbReference>
<dbReference type="Gene3D" id="3.30.70.1320">
    <property type="entry name" value="Multidrug efflux transporter AcrB pore domain like"/>
    <property type="match status" value="1"/>
</dbReference>
<feature type="transmembrane region" description="Helical" evidence="8">
    <location>
        <begin position="393"/>
        <end position="414"/>
    </location>
</feature>
<feature type="transmembrane region" description="Helical" evidence="8">
    <location>
        <begin position="863"/>
        <end position="882"/>
    </location>
</feature>
<evidence type="ECO:0000256" key="5">
    <source>
        <dbReference type="ARBA" id="ARBA00022692"/>
    </source>
</evidence>
<dbReference type="GO" id="GO:0008324">
    <property type="term" value="F:monoatomic cation transmembrane transporter activity"/>
    <property type="evidence" value="ECO:0007669"/>
    <property type="project" value="InterPro"/>
</dbReference>
<keyword evidence="5 8" id="KW-0812">Transmembrane</keyword>
<dbReference type="InterPro" id="IPR004763">
    <property type="entry name" value="CusA-like"/>
</dbReference>
<dbReference type="EMBL" id="NFZW01000026">
    <property type="protein sequence ID" value="RFA32691.1"/>
    <property type="molecule type" value="Genomic_DNA"/>
</dbReference>
<feature type="transmembrane region" description="Helical" evidence="8">
    <location>
        <begin position="476"/>
        <end position="499"/>
    </location>
</feature>
<evidence type="ECO:0000256" key="8">
    <source>
        <dbReference type="SAM" id="Phobius"/>
    </source>
</evidence>
<dbReference type="AlphaFoldDB" id="A0A3E0WKM1"/>
<dbReference type="SUPFAM" id="SSF82866">
    <property type="entry name" value="Multidrug efflux transporter AcrB transmembrane domain"/>
    <property type="match status" value="2"/>
</dbReference>
<protein>
    <submittedName>
        <fullName evidence="9">CusA/CzcA family heavy metal efflux RND transporter</fullName>
    </submittedName>
</protein>
<comment type="subcellular location">
    <subcellularLocation>
        <location evidence="1">Cell membrane</location>
        <topology evidence="1">Multi-pass membrane protein</topology>
    </subcellularLocation>
</comment>